<dbReference type="PANTHER" id="PTHR30535:SF34">
    <property type="entry name" value="MOLYBDATE-BINDING PROTEIN MOLA"/>
    <property type="match status" value="1"/>
</dbReference>
<comment type="similarity">
    <text evidence="1">Belongs to the bacterial solute-binding protein 8 family.</text>
</comment>
<evidence type="ECO:0000256" key="2">
    <source>
        <dbReference type="ARBA" id="ARBA00022729"/>
    </source>
</evidence>
<dbReference type="Proteomes" id="UP000650224">
    <property type="component" value="Unassembled WGS sequence"/>
</dbReference>
<dbReference type="InterPro" id="IPR050902">
    <property type="entry name" value="ABC_Transporter_SBP"/>
</dbReference>
<reference evidence="6 7" key="1">
    <citation type="submission" date="2020-08" db="EMBL/GenBank/DDBJ databases">
        <title>A Genomic Blueprint of the Chicken Gut Microbiome.</title>
        <authorList>
            <person name="Gilroy R."/>
            <person name="Ravi A."/>
            <person name="Getino M."/>
            <person name="Pursley I."/>
            <person name="Horton D.L."/>
            <person name="Alikhan N.-F."/>
            <person name="Baker D."/>
            <person name="Gharbi K."/>
            <person name="Hall N."/>
            <person name="Watson M."/>
            <person name="Adriaenssens E.M."/>
            <person name="Foster-Nyarko E."/>
            <person name="Jarju S."/>
            <person name="Secka A."/>
            <person name="Antonio M."/>
            <person name="Oren A."/>
            <person name="Chaudhuri R."/>
            <person name="La Ragione R.M."/>
            <person name="Hildebrand F."/>
            <person name="Pallen M.J."/>
        </authorList>
    </citation>
    <scope>NUCLEOTIDE SEQUENCE [LARGE SCALE GENOMIC DNA]</scope>
    <source>
        <strain evidence="6 7">Sa1YVA5</strain>
    </source>
</reference>
<dbReference type="GO" id="GO:0071281">
    <property type="term" value="P:cellular response to iron ion"/>
    <property type="evidence" value="ECO:0007669"/>
    <property type="project" value="TreeGrafter"/>
</dbReference>
<dbReference type="AlphaFoldDB" id="A0A8I0HH44"/>
<organism evidence="6 7">
    <name type="scientific">Corynebacterium gallinarum</name>
    <dbReference type="NCBI Taxonomy" id="2762214"/>
    <lineage>
        <taxon>Bacteria</taxon>
        <taxon>Bacillati</taxon>
        <taxon>Actinomycetota</taxon>
        <taxon>Actinomycetes</taxon>
        <taxon>Mycobacteriales</taxon>
        <taxon>Corynebacteriaceae</taxon>
        <taxon>Corynebacterium</taxon>
    </lineage>
</organism>
<dbReference type="PANTHER" id="PTHR30535">
    <property type="entry name" value="VITAMIN B12-BINDING PROTEIN"/>
    <property type="match status" value="1"/>
</dbReference>
<dbReference type="InterPro" id="IPR002491">
    <property type="entry name" value="ABC_transptr_periplasmic_BD"/>
</dbReference>
<accession>A0A8I0HH44</accession>
<evidence type="ECO:0000259" key="5">
    <source>
        <dbReference type="PROSITE" id="PS50983"/>
    </source>
</evidence>
<evidence type="ECO:0000256" key="4">
    <source>
        <dbReference type="SAM" id="SignalP"/>
    </source>
</evidence>
<protein>
    <submittedName>
        <fullName evidence="6">ABC transporter substrate-binding protein</fullName>
    </submittedName>
</protein>
<dbReference type="NCBIfam" id="NF038402">
    <property type="entry name" value="TroA_like"/>
    <property type="match status" value="1"/>
</dbReference>
<evidence type="ECO:0000256" key="3">
    <source>
        <dbReference type="SAM" id="MobiDB-lite"/>
    </source>
</evidence>
<gene>
    <name evidence="6" type="ORF">H9627_00915</name>
</gene>
<dbReference type="CDD" id="cd01143">
    <property type="entry name" value="YvrC"/>
    <property type="match status" value="1"/>
</dbReference>
<dbReference type="EMBL" id="JACSPR010000001">
    <property type="protein sequence ID" value="MBD8028900.1"/>
    <property type="molecule type" value="Genomic_DNA"/>
</dbReference>
<proteinExistence type="inferred from homology"/>
<keyword evidence="2 4" id="KW-0732">Signal</keyword>
<dbReference type="Pfam" id="PF01497">
    <property type="entry name" value="Peripla_BP_2"/>
    <property type="match status" value="1"/>
</dbReference>
<dbReference type="RefSeq" id="WP_191732151.1">
    <property type="nucleotide sequence ID" value="NZ_JACSPR010000001.1"/>
</dbReference>
<name>A0A8I0HH44_9CORY</name>
<feature type="region of interest" description="Disordered" evidence="3">
    <location>
        <begin position="40"/>
        <end position="59"/>
    </location>
</feature>
<comment type="caution">
    <text evidence="6">The sequence shown here is derived from an EMBL/GenBank/DDBJ whole genome shotgun (WGS) entry which is preliminary data.</text>
</comment>
<dbReference type="PROSITE" id="PS50983">
    <property type="entry name" value="FE_B12_PBP"/>
    <property type="match status" value="1"/>
</dbReference>
<sequence>MAPHTFPGTRIPRPRRRRSIPALVASALLAATALVGCGSDQEAGQSADGDTATTDSTAEGFPVTVTVTPNDQVVIEDRPERIVSLSPTSTEMLFAIGSGDQVVAADEYSNYPEEAPRVDGLSGYTPNVEAVLEYDPDLVVLTSTGEGIVDGLTAAGVPTLMLDASEVLEDTYEQIELLGEATGNRDNATELVDDMQTTIDEALATVPQDVKDAGLTYYHELSSSYHSISDRTYLGQIYAAFGLSSIAPDTDDYPQLTSEAVVAANPDIIFLANTKAEGMDPETVAARPGWETIDAVRDDQVISLDDDLASRWGPRVDELVEEIARQLNEQVVPTMENAAAPAAA</sequence>
<dbReference type="InterPro" id="IPR054828">
    <property type="entry name" value="Vit_B12_bind_prot"/>
</dbReference>
<keyword evidence="7" id="KW-1185">Reference proteome</keyword>
<dbReference type="Gene3D" id="3.40.50.1980">
    <property type="entry name" value="Nitrogenase molybdenum iron protein domain"/>
    <property type="match status" value="2"/>
</dbReference>
<feature type="signal peptide" evidence="4">
    <location>
        <begin position="1"/>
        <end position="33"/>
    </location>
</feature>
<feature type="compositionally biased region" description="Low complexity" evidence="3">
    <location>
        <begin position="43"/>
        <end position="58"/>
    </location>
</feature>
<evidence type="ECO:0000313" key="6">
    <source>
        <dbReference type="EMBL" id="MBD8028900.1"/>
    </source>
</evidence>
<dbReference type="SUPFAM" id="SSF53807">
    <property type="entry name" value="Helical backbone' metal receptor"/>
    <property type="match status" value="1"/>
</dbReference>
<evidence type="ECO:0000313" key="7">
    <source>
        <dbReference type="Proteomes" id="UP000650224"/>
    </source>
</evidence>
<evidence type="ECO:0000256" key="1">
    <source>
        <dbReference type="ARBA" id="ARBA00008814"/>
    </source>
</evidence>
<feature type="chain" id="PRO_5038583869" evidence="4">
    <location>
        <begin position="34"/>
        <end position="344"/>
    </location>
</feature>
<feature type="domain" description="Fe/B12 periplasmic-binding" evidence="5">
    <location>
        <begin position="81"/>
        <end position="335"/>
    </location>
</feature>